<evidence type="ECO:0000313" key="1">
    <source>
        <dbReference type="EMBL" id="CAL1532054.1"/>
    </source>
</evidence>
<organism evidence="1 2">
    <name type="scientific">Lymnaea stagnalis</name>
    <name type="common">Great pond snail</name>
    <name type="synonym">Helix stagnalis</name>
    <dbReference type="NCBI Taxonomy" id="6523"/>
    <lineage>
        <taxon>Eukaryota</taxon>
        <taxon>Metazoa</taxon>
        <taxon>Spiralia</taxon>
        <taxon>Lophotrochozoa</taxon>
        <taxon>Mollusca</taxon>
        <taxon>Gastropoda</taxon>
        <taxon>Heterobranchia</taxon>
        <taxon>Euthyneura</taxon>
        <taxon>Panpulmonata</taxon>
        <taxon>Hygrophila</taxon>
        <taxon>Lymnaeoidea</taxon>
        <taxon>Lymnaeidae</taxon>
        <taxon>Lymnaea</taxon>
    </lineage>
</organism>
<accession>A0AAV2HE20</accession>
<evidence type="ECO:0000313" key="2">
    <source>
        <dbReference type="Proteomes" id="UP001497497"/>
    </source>
</evidence>
<name>A0AAV2HE20_LYMST</name>
<feature type="non-terminal residue" evidence="1">
    <location>
        <position position="1"/>
    </location>
</feature>
<sequence length="121" mass="13254">YLRSRAVASGFLPFSSRRATSSSKAGTSGSSLSQTRRYVSRILWITPTRCSSTRLARESPLCTMKAKARRPTATAGPRRYSTWPSTASGNYWSSCCSVWPRRNHRTLTISSLNSCGPSVAS</sequence>
<dbReference type="EMBL" id="CAXITT010000104">
    <property type="protein sequence ID" value="CAL1532054.1"/>
    <property type="molecule type" value="Genomic_DNA"/>
</dbReference>
<gene>
    <name evidence="1" type="ORF">GSLYS_00006133001</name>
</gene>
<proteinExistence type="predicted"/>
<reference evidence="1 2" key="1">
    <citation type="submission" date="2024-04" db="EMBL/GenBank/DDBJ databases">
        <authorList>
            <consortium name="Genoscope - CEA"/>
            <person name="William W."/>
        </authorList>
    </citation>
    <scope>NUCLEOTIDE SEQUENCE [LARGE SCALE GENOMIC DNA]</scope>
</reference>
<dbReference type="AlphaFoldDB" id="A0AAV2HE20"/>
<comment type="caution">
    <text evidence="1">The sequence shown here is derived from an EMBL/GenBank/DDBJ whole genome shotgun (WGS) entry which is preliminary data.</text>
</comment>
<dbReference type="Proteomes" id="UP001497497">
    <property type="component" value="Unassembled WGS sequence"/>
</dbReference>
<protein>
    <submittedName>
        <fullName evidence="1">Uncharacterized protein</fullName>
    </submittedName>
</protein>
<keyword evidence="2" id="KW-1185">Reference proteome</keyword>